<keyword evidence="2" id="KW-0812">Transmembrane</keyword>
<evidence type="ECO:0000256" key="2">
    <source>
        <dbReference type="SAM" id="Phobius"/>
    </source>
</evidence>
<evidence type="ECO:0000313" key="4">
    <source>
        <dbReference type="Proteomes" id="UP001202961"/>
    </source>
</evidence>
<name>A0ABT0U6A9_9BACT</name>
<feature type="transmembrane region" description="Helical" evidence="2">
    <location>
        <begin position="80"/>
        <end position="101"/>
    </location>
</feature>
<proteinExistence type="predicted"/>
<protein>
    <submittedName>
        <fullName evidence="3">Uncharacterized protein</fullName>
    </submittedName>
</protein>
<keyword evidence="4" id="KW-1185">Reference proteome</keyword>
<comment type="caution">
    <text evidence="3">The sequence shown here is derived from an EMBL/GenBank/DDBJ whole genome shotgun (WGS) entry which is preliminary data.</text>
</comment>
<dbReference type="Proteomes" id="UP001202961">
    <property type="component" value="Unassembled WGS sequence"/>
</dbReference>
<organism evidence="3 4">
    <name type="scientific">Aporhodopirellula aestuarii</name>
    <dbReference type="NCBI Taxonomy" id="2950107"/>
    <lineage>
        <taxon>Bacteria</taxon>
        <taxon>Pseudomonadati</taxon>
        <taxon>Planctomycetota</taxon>
        <taxon>Planctomycetia</taxon>
        <taxon>Pirellulales</taxon>
        <taxon>Pirellulaceae</taxon>
        <taxon>Aporhodopirellula</taxon>
    </lineage>
</organism>
<feature type="transmembrane region" description="Helical" evidence="2">
    <location>
        <begin position="27"/>
        <end position="47"/>
    </location>
</feature>
<keyword evidence="2" id="KW-1133">Transmembrane helix</keyword>
<evidence type="ECO:0000313" key="3">
    <source>
        <dbReference type="EMBL" id="MCM2372451.1"/>
    </source>
</evidence>
<gene>
    <name evidence="3" type="ORF">NB063_17720</name>
</gene>
<dbReference type="EMBL" id="JAMQBK010000046">
    <property type="protein sequence ID" value="MCM2372451.1"/>
    <property type="molecule type" value="Genomic_DNA"/>
</dbReference>
<accession>A0ABT0U6A9</accession>
<reference evidence="3 4" key="1">
    <citation type="journal article" date="2022" name="Syst. Appl. Microbiol.">
        <title>Rhodopirellula aestuarii sp. nov., a novel member of the genus Rhodopirellula isolated from brackish sediments collected in the Tagus River estuary, Portugal.</title>
        <authorList>
            <person name="Vitorino I.R."/>
            <person name="Klimek D."/>
            <person name="Calusinska M."/>
            <person name="Lobo-da-Cunha A."/>
            <person name="Vasconcelos V."/>
            <person name="Lage O.M."/>
        </authorList>
    </citation>
    <scope>NUCLEOTIDE SEQUENCE [LARGE SCALE GENOMIC DNA]</scope>
    <source>
        <strain evidence="3 4">ICT_H3.1</strain>
    </source>
</reference>
<keyword evidence="2" id="KW-0472">Membrane</keyword>
<sequence>MGSSENPYTPPQPRPTLSRRLPAGGHMLASSCLVLTAIILAGPGIVWQMHDMLRPASVGRRFATYDPEVMLFGLSISHETASWLAFGAAPVLLIAAIVIFYRGAVARRG</sequence>
<dbReference type="RefSeq" id="WP_250930081.1">
    <property type="nucleotide sequence ID" value="NZ_JAMQBK010000046.1"/>
</dbReference>
<feature type="region of interest" description="Disordered" evidence="1">
    <location>
        <begin position="1"/>
        <end position="22"/>
    </location>
</feature>
<evidence type="ECO:0000256" key="1">
    <source>
        <dbReference type="SAM" id="MobiDB-lite"/>
    </source>
</evidence>